<dbReference type="SUPFAM" id="SSF51445">
    <property type="entry name" value="(Trans)glycosidases"/>
    <property type="match status" value="1"/>
</dbReference>
<evidence type="ECO:0000313" key="10">
    <source>
        <dbReference type="EMBL" id="KAA8484950.1"/>
    </source>
</evidence>
<keyword evidence="11" id="KW-1185">Reference proteome</keyword>
<dbReference type="SMART" id="SM01081">
    <property type="entry name" value="CHB_HEX"/>
    <property type="match status" value="1"/>
</dbReference>
<name>A0A5M9HDV1_9SPHI</name>
<gene>
    <name evidence="10" type="ORF">F1649_04725</name>
</gene>
<dbReference type="EMBL" id="VWNE01000006">
    <property type="protein sequence ID" value="KAA8484950.1"/>
    <property type="molecule type" value="Genomic_DNA"/>
</dbReference>
<dbReference type="Pfam" id="PF00728">
    <property type="entry name" value="Glyco_hydro_20"/>
    <property type="match status" value="1"/>
</dbReference>
<evidence type="ECO:0000256" key="1">
    <source>
        <dbReference type="ARBA" id="ARBA00001231"/>
    </source>
</evidence>
<proteinExistence type="inferred from homology"/>
<dbReference type="GO" id="GO:0030247">
    <property type="term" value="F:polysaccharide binding"/>
    <property type="evidence" value="ECO:0007669"/>
    <property type="project" value="InterPro"/>
</dbReference>
<dbReference type="GO" id="GO:0005975">
    <property type="term" value="P:carbohydrate metabolic process"/>
    <property type="evidence" value="ECO:0007669"/>
    <property type="project" value="InterPro"/>
</dbReference>
<dbReference type="Proteomes" id="UP000322918">
    <property type="component" value="Unassembled WGS sequence"/>
</dbReference>
<dbReference type="InterPro" id="IPR017853">
    <property type="entry name" value="GH"/>
</dbReference>
<sequence>MNDILSLKRAALVILLLVSSGTVCFSQSRKSDFAYKMQVKKAGMVKPVCTFVLRNTGSEALPAAGWAIYFNSIKDPKIEEGDTSFYQVSHINGDLYRLHPGKKFIPLLPGKQMSIDIYQQFLKNVSDFPAGFYLVWDKNPSKGYPIKNTDPGFTSLIPEEQQISQQIFEQNEIVLSNRSLSSVKIFPTPLKYSEKGFTYKMKGGVGIISDPAFHNEATLLASDLLTLFGLKSPVLPSGSGPAIVLKKMPMAADAYKLEIDKERVVISASSSTGIFYGIQSLKTLLPPDSWKGKHSSLDVPAVAAEDAPRFGHRAIMLDVARNFQTKQQVLKVIDLMALYKLNILHFHLIDDEGWRVEVKDLPELTQVGAVRGHRTNSSDYLPPSHGSGADINKLPGSGFYSREDFIEILKYANERHIQVIPEIETPGHARAAIKAMEARYRRLMKTGFKAEAEKYLLTDLSDKSVYKSVQGWNDNVINVALPSVYTFMEKVIGEFVRMYKEAGAPLVTIHMGGDEVPAGVWENSGAVSKLTSTDKSVKGPEDLWKYFFTRVNSILSSYNLQMSGWEEIGLRKVTEGGKKRMVVDTSMVKYNFRTDVWNNLIGTGAEDLAYRLANAGYKVVLSNVTNMYFDFASDQSFKEPGMYWGGYVGAEKPFYFIPYNYFRNFKEDDLGNPVDPSVFEEKERLTEAGRANIIGLQAALWSETITTPQRLEYMLLPKLLSLAERAWAADPAWATDPDPAVSEKLYRLAWSDFLTNLWDRELPRLDYYHRGFSYRIPAPGVILKNGRVLANAESPKLTIRYTIDGTEPNAGSPLYKDGVSSKGTILFKAFNAAGRSGNTVKIINK</sequence>
<comment type="catalytic activity">
    <reaction evidence="1">
        <text>Hydrolysis of terminal non-reducing N-acetyl-D-hexosamine residues in N-acetyl-beta-D-hexosaminides.</text>
        <dbReference type="EC" id="3.2.1.52"/>
    </reaction>
</comment>
<dbReference type="OrthoDB" id="1006965at2"/>
<dbReference type="AlphaFoldDB" id="A0A5M9HDV1"/>
<dbReference type="Gene3D" id="2.60.40.10">
    <property type="entry name" value="Immunoglobulins"/>
    <property type="match status" value="1"/>
</dbReference>
<comment type="similarity">
    <text evidence="2">Belongs to the glycosyl hydrolase 20 family.</text>
</comment>
<dbReference type="GO" id="GO:0004563">
    <property type="term" value="F:beta-N-acetylhexosaminidase activity"/>
    <property type="evidence" value="ECO:0007669"/>
    <property type="project" value="UniProtKB-EC"/>
</dbReference>
<feature type="domain" description="Chitobiase/beta-hexosaminidases N-terminal" evidence="9">
    <location>
        <begin position="31"/>
        <end position="161"/>
    </location>
</feature>
<dbReference type="SUPFAM" id="SSF81296">
    <property type="entry name" value="E set domains"/>
    <property type="match status" value="1"/>
</dbReference>
<dbReference type="PRINTS" id="PR00738">
    <property type="entry name" value="GLHYDRLASE20"/>
</dbReference>
<accession>A0A5M9HDV1</accession>
<feature type="active site" description="Proton donor" evidence="8">
    <location>
        <position position="515"/>
    </location>
</feature>
<keyword evidence="5" id="KW-0326">Glycosidase</keyword>
<evidence type="ECO:0000256" key="2">
    <source>
        <dbReference type="ARBA" id="ARBA00006285"/>
    </source>
</evidence>
<dbReference type="InterPro" id="IPR029018">
    <property type="entry name" value="Hex-like_dom2"/>
</dbReference>
<dbReference type="CDD" id="cd02847">
    <property type="entry name" value="E_set_Chitobiase_C"/>
    <property type="match status" value="1"/>
</dbReference>
<dbReference type="GO" id="GO:0016020">
    <property type="term" value="C:membrane"/>
    <property type="evidence" value="ECO:0007669"/>
    <property type="project" value="TreeGrafter"/>
</dbReference>
<evidence type="ECO:0000256" key="7">
    <source>
        <dbReference type="ARBA" id="ARBA00033000"/>
    </source>
</evidence>
<evidence type="ECO:0000256" key="5">
    <source>
        <dbReference type="ARBA" id="ARBA00023295"/>
    </source>
</evidence>
<keyword evidence="4 10" id="KW-0378">Hydrolase</keyword>
<dbReference type="EC" id="3.2.1.52" evidence="3"/>
<dbReference type="PANTHER" id="PTHR22600:SF57">
    <property type="entry name" value="BETA-N-ACETYLHEXOSAMINIDASE"/>
    <property type="match status" value="1"/>
</dbReference>
<dbReference type="InterPro" id="IPR014756">
    <property type="entry name" value="Ig_E-set"/>
</dbReference>
<dbReference type="SUPFAM" id="SSF49384">
    <property type="entry name" value="Carbohydrate-binding domain"/>
    <property type="match status" value="1"/>
</dbReference>
<dbReference type="GO" id="GO:0030203">
    <property type="term" value="P:glycosaminoglycan metabolic process"/>
    <property type="evidence" value="ECO:0007669"/>
    <property type="project" value="TreeGrafter"/>
</dbReference>
<reference evidence="10 11" key="1">
    <citation type="submission" date="2019-09" db="EMBL/GenBank/DDBJ databases">
        <title>Pararcticibacter amylolyticus gen. nov., sp. nov., isolated from a rottenly hemp rope, and reclassification of Pedobacter tournemirensis as Pararcticibacter tournemirensis comb. nov.</title>
        <authorList>
            <person name="Cai Y."/>
        </authorList>
    </citation>
    <scope>NUCLEOTIDE SEQUENCE [LARGE SCALE GENOMIC DNA]</scope>
    <source>
        <strain evidence="10 11">TF5-37.2-LB10</strain>
    </source>
</reference>
<dbReference type="Gene3D" id="3.20.20.80">
    <property type="entry name" value="Glycosidases"/>
    <property type="match status" value="1"/>
</dbReference>
<dbReference type="InterPro" id="IPR012291">
    <property type="entry name" value="CBM2_carb-bd_dom_sf"/>
</dbReference>
<comment type="caution">
    <text evidence="10">The sequence shown here is derived from an EMBL/GenBank/DDBJ whole genome shotgun (WGS) entry which is preliminary data.</text>
</comment>
<dbReference type="Pfam" id="PF03174">
    <property type="entry name" value="CHB_HEX_C"/>
    <property type="match status" value="1"/>
</dbReference>
<dbReference type="SUPFAM" id="SSF55545">
    <property type="entry name" value="beta-N-acetylhexosaminidase-like domain"/>
    <property type="match status" value="1"/>
</dbReference>
<evidence type="ECO:0000259" key="9">
    <source>
        <dbReference type="SMART" id="SM01081"/>
    </source>
</evidence>
<dbReference type="RefSeq" id="WP_141814928.1">
    <property type="nucleotide sequence ID" value="NZ_VFPL01000001.1"/>
</dbReference>
<dbReference type="InterPro" id="IPR013783">
    <property type="entry name" value="Ig-like_fold"/>
</dbReference>
<evidence type="ECO:0000256" key="8">
    <source>
        <dbReference type="PIRSR" id="PIRSR625705-1"/>
    </source>
</evidence>
<dbReference type="InterPro" id="IPR015882">
    <property type="entry name" value="HEX_bac_N"/>
</dbReference>
<dbReference type="PANTHER" id="PTHR22600">
    <property type="entry name" value="BETA-HEXOSAMINIDASE"/>
    <property type="match status" value="1"/>
</dbReference>
<evidence type="ECO:0000313" key="11">
    <source>
        <dbReference type="Proteomes" id="UP000322918"/>
    </source>
</evidence>
<protein>
    <recommendedName>
        <fullName evidence="3">beta-N-acetylhexosaminidase</fullName>
        <ecNumber evidence="3">3.2.1.52</ecNumber>
    </recommendedName>
    <alternativeName>
        <fullName evidence="6">Beta-N-acetylhexosaminidase</fullName>
    </alternativeName>
    <alternativeName>
        <fullName evidence="7">N-acetyl-beta-glucosaminidase</fullName>
    </alternativeName>
</protein>
<dbReference type="Pfam" id="PF02838">
    <property type="entry name" value="Glyco_hydro_20b"/>
    <property type="match status" value="1"/>
</dbReference>
<evidence type="ECO:0000256" key="3">
    <source>
        <dbReference type="ARBA" id="ARBA00012663"/>
    </source>
</evidence>
<dbReference type="Gene3D" id="3.30.379.10">
    <property type="entry name" value="Chitobiase/beta-hexosaminidase domain 2-like"/>
    <property type="match status" value="1"/>
</dbReference>
<dbReference type="Gene3D" id="2.60.40.290">
    <property type="match status" value="1"/>
</dbReference>
<dbReference type="InterPro" id="IPR025705">
    <property type="entry name" value="Beta_hexosaminidase_sua/sub"/>
</dbReference>
<organism evidence="10 11">
    <name type="scientific">Arcticibacter tournemirensis</name>
    <dbReference type="NCBI Taxonomy" id="699437"/>
    <lineage>
        <taxon>Bacteria</taxon>
        <taxon>Pseudomonadati</taxon>
        <taxon>Bacteroidota</taxon>
        <taxon>Sphingobacteriia</taxon>
        <taxon>Sphingobacteriales</taxon>
        <taxon>Sphingobacteriaceae</taxon>
        <taxon>Arcticibacter</taxon>
    </lineage>
</organism>
<dbReference type="InterPro" id="IPR004866">
    <property type="entry name" value="CHB/HEX_N_dom"/>
</dbReference>
<dbReference type="InterPro" id="IPR008965">
    <property type="entry name" value="CBM2/CBM3_carb-bd_dom_sf"/>
</dbReference>
<dbReference type="InterPro" id="IPR004867">
    <property type="entry name" value="CHB_C_dom"/>
</dbReference>
<dbReference type="Pfam" id="PF03173">
    <property type="entry name" value="CHB_HEX"/>
    <property type="match status" value="1"/>
</dbReference>
<dbReference type="InterPro" id="IPR015883">
    <property type="entry name" value="Glyco_hydro_20_cat"/>
</dbReference>
<evidence type="ECO:0000256" key="4">
    <source>
        <dbReference type="ARBA" id="ARBA00022801"/>
    </source>
</evidence>
<evidence type="ECO:0000256" key="6">
    <source>
        <dbReference type="ARBA" id="ARBA00030512"/>
    </source>
</evidence>